<dbReference type="SUPFAM" id="SSF48334">
    <property type="entry name" value="DNA repair protein MutS, domain III"/>
    <property type="match status" value="1"/>
</dbReference>
<dbReference type="InterPro" id="IPR036678">
    <property type="entry name" value="MutS_con_dom_sf"/>
</dbReference>
<keyword evidence="2" id="KW-0539">Nucleus</keyword>
<proteinExistence type="predicted"/>
<dbReference type="EMBL" id="JASJQH010002807">
    <property type="protein sequence ID" value="KAK9759930.1"/>
    <property type="molecule type" value="Genomic_DNA"/>
</dbReference>
<sequence length="266" mass="30773">FIDNELFSNFESLVIQLGVKECLIVENDKCNGYEISKLTSVLNRCEVVITECKKGYYQTKNVEQDLNRLLDGEVPITSMPEFELRHAMGSTACLIKYLSLLDDDMNFGNYTLRQHDLSHYMKLDVSALQALNLMPRMQDGHNKTMSVFGILNNCKTAQGSRLLGQWLKQPLLDIKEIGQRQTLVEVLIECDELRQSLQEDHLCRMPDLHRLAKRFQRGSAHLQDVVRIYQVLIRLPSLLDSIENTQFVDNKHRELVDEVYTKKLKV</sequence>
<dbReference type="Pfam" id="PF05188">
    <property type="entry name" value="MutS_II"/>
    <property type="match status" value="1"/>
</dbReference>
<feature type="domain" description="DNA mismatch repair protein MutS core" evidence="4">
    <location>
        <begin position="126"/>
        <end position="252"/>
    </location>
</feature>
<gene>
    <name evidence="5" type="primary">msh2_6</name>
    <name evidence="5" type="ORF">K7432_016556</name>
</gene>
<comment type="subcellular location">
    <subcellularLocation>
        <location evidence="1">Nucleus</location>
    </subcellularLocation>
</comment>
<dbReference type="Gene3D" id="1.10.1420.10">
    <property type="match status" value="1"/>
</dbReference>
<dbReference type="PANTHER" id="PTHR11361">
    <property type="entry name" value="DNA MISMATCH REPAIR PROTEIN MUTS FAMILY MEMBER"/>
    <property type="match status" value="1"/>
</dbReference>
<dbReference type="InterPro" id="IPR007860">
    <property type="entry name" value="DNA_mmatch_repair_MutS_con_dom"/>
</dbReference>
<evidence type="ECO:0000256" key="2">
    <source>
        <dbReference type="ARBA" id="ARBA00023242"/>
    </source>
</evidence>
<keyword evidence="6" id="KW-1185">Reference proteome</keyword>
<protein>
    <submittedName>
        <fullName evidence="5">MSH2 protein, variant 2</fullName>
    </submittedName>
</protein>
<name>A0ABR2WEJ9_9FUNG</name>
<evidence type="ECO:0000256" key="1">
    <source>
        <dbReference type="ARBA" id="ARBA00004123"/>
    </source>
</evidence>
<feature type="non-terminal residue" evidence="5">
    <location>
        <position position="1"/>
    </location>
</feature>
<accession>A0ABR2WEJ9</accession>
<dbReference type="Gene3D" id="3.30.420.110">
    <property type="entry name" value="MutS, connector domain"/>
    <property type="match status" value="1"/>
</dbReference>
<dbReference type="InterPro" id="IPR036187">
    <property type="entry name" value="DNA_mismatch_repair_MutS_sf"/>
</dbReference>
<evidence type="ECO:0000259" key="4">
    <source>
        <dbReference type="Pfam" id="PF05192"/>
    </source>
</evidence>
<dbReference type="PANTHER" id="PTHR11361:SF35">
    <property type="entry name" value="DNA MISMATCH REPAIR PROTEIN MSH2"/>
    <property type="match status" value="1"/>
</dbReference>
<evidence type="ECO:0000313" key="5">
    <source>
        <dbReference type="EMBL" id="KAK9759930.1"/>
    </source>
</evidence>
<dbReference type="Pfam" id="PF05192">
    <property type="entry name" value="MutS_III"/>
    <property type="match status" value="1"/>
</dbReference>
<evidence type="ECO:0000313" key="6">
    <source>
        <dbReference type="Proteomes" id="UP001479436"/>
    </source>
</evidence>
<reference evidence="5 6" key="1">
    <citation type="submission" date="2023-04" db="EMBL/GenBank/DDBJ databases">
        <title>Genome of Basidiobolus ranarum AG-B5.</title>
        <authorList>
            <person name="Stajich J.E."/>
            <person name="Carter-House D."/>
            <person name="Gryganskyi A."/>
        </authorList>
    </citation>
    <scope>NUCLEOTIDE SEQUENCE [LARGE SCALE GENOMIC DNA]</scope>
    <source>
        <strain evidence="5 6">AG-B5</strain>
    </source>
</reference>
<comment type="caution">
    <text evidence="5">The sequence shown here is derived from an EMBL/GenBank/DDBJ whole genome shotgun (WGS) entry which is preliminary data.</text>
</comment>
<feature type="domain" description="DNA mismatch repair protein MutS connector" evidence="3">
    <location>
        <begin position="5"/>
        <end position="110"/>
    </location>
</feature>
<dbReference type="InterPro" id="IPR045076">
    <property type="entry name" value="MutS"/>
</dbReference>
<evidence type="ECO:0000259" key="3">
    <source>
        <dbReference type="Pfam" id="PF05188"/>
    </source>
</evidence>
<dbReference type="Proteomes" id="UP001479436">
    <property type="component" value="Unassembled WGS sequence"/>
</dbReference>
<organism evidence="5 6">
    <name type="scientific">Basidiobolus ranarum</name>
    <dbReference type="NCBI Taxonomy" id="34480"/>
    <lineage>
        <taxon>Eukaryota</taxon>
        <taxon>Fungi</taxon>
        <taxon>Fungi incertae sedis</taxon>
        <taxon>Zoopagomycota</taxon>
        <taxon>Entomophthoromycotina</taxon>
        <taxon>Basidiobolomycetes</taxon>
        <taxon>Basidiobolales</taxon>
        <taxon>Basidiobolaceae</taxon>
        <taxon>Basidiobolus</taxon>
    </lineage>
</organism>
<dbReference type="InterPro" id="IPR007696">
    <property type="entry name" value="DNA_mismatch_repair_MutS_core"/>
</dbReference>